<accession>A0A1E3X398</accession>
<comment type="caution">
    <text evidence="1">The sequence shown here is derived from an EMBL/GenBank/DDBJ whole genome shotgun (WGS) entry which is preliminary data.</text>
</comment>
<dbReference type="InterPro" id="IPR025354">
    <property type="entry name" value="DUF4258"/>
</dbReference>
<organism evidence="1 2">
    <name type="scientific">Candidatus Scalindua rubra</name>
    <dbReference type="NCBI Taxonomy" id="1872076"/>
    <lineage>
        <taxon>Bacteria</taxon>
        <taxon>Pseudomonadati</taxon>
        <taxon>Planctomycetota</taxon>
        <taxon>Candidatus Brocadiia</taxon>
        <taxon>Candidatus Brocadiales</taxon>
        <taxon>Candidatus Scalinduaceae</taxon>
        <taxon>Candidatus Scalindua</taxon>
    </lineage>
</organism>
<evidence type="ECO:0000313" key="1">
    <source>
        <dbReference type="EMBL" id="ODS30059.1"/>
    </source>
</evidence>
<dbReference type="EMBL" id="MAYW01000294">
    <property type="protein sequence ID" value="ODS30059.1"/>
    <property type="molecule type" value="Genomic_DNA"/>
</dbReference>
<evidence type="ECO:0000313" key="2">
    <source>
        <dbReference type="Proteomes" id="UP000094056"/>
    </source>
</evidence>
<gene>
    <name evidence="1" type="ORF">SCARUB_04835</name>
</gene>
<evidence type="ECO:0008006" key="3">
    <source>
        <dbReference type="Google" id="ProtNLM"/>
    </source>
</evidence>
<proteinExistence type="predicted"/>
<dbReference type="AlphaFoldDB" id="A0A1E3X398"/>
<dbReference type="Pfam" id="PF14076">
    <property type="entry name" value="DUF4258"/>
    <property type="match status" value="1"/>
</dbReference>
<sequence>MSKELSIEISSHAKEQMFERGVSENQVRIAIRQGEEEPARKGRFMYTKNFSFKKTWRDREYNIKQVVSVVAKENDKLIVVTVYAYYF</sequence>
<reference evidence="1 2" key="1">
    <citation type="submission" date="2016-07" db="EMBL/GenBank/DDBJ databases">
        <title>Draft genome of Scalindua rubra, obtained from a brine-seawater interface in the Red Sea, sheds light on salt adaptation in anammox bacteria.</title>
        <authorList>
            <person name="Speth D.R."/>
            <person name="Lagkouvardos I."/>
            <person name="Wang Y."/>
            <person name="Qian P.-Y."/>
            <person name="Dutilh B.E."/>
            <person name="Jetten M.S."/>
        </authorList>
    </citation>
    <scope>NUCLEOTIDE SEQUENCE [LARGE SCALE GENOMIC DNA]</scope>
    <source>
        <strain evidence="1">BSI-1</strain>
    </source>
</reference>
<dbReference type="Proteomes" id="UP000094056">
    <property type="component" value="Unassembled WGS sequence"/>
</dbReference>
<name>A0A1E3X398_9BACT</name>
<protein>
    <recommendedName>
        <fullName evidence="3">DUF4258 domain-containing protein</fullName>
    </recommendedName>
</protein>